<dbReference type="Pfam" id="PF08242">
    <property type="entry name" value="Methyltransf_12"/>
    <property type="match status" value="1"/>
</dbReference>
<dbReference type="AlphaFoldDB" id="A0A9X2KA98"/>
<name>A0A9X2KA98_9ACTN</name>
<dbReference type="GO" id="GO:0032259">
    <property type="term" value="P:methylation"/>
    <property type="evidence" value="ECO:0007669"/>
    <property type="project" value="UniProtKB-KW"/>
</dbReference>
<dbReference type="EMBL" id="JAMZEB010000002">
    <property type="protein sequence ID" value="MCP2365379.1"/>
    <property type="molecule type" value="Genomic_DNA"/>
</dbReference>
<reference evidence="2" key="1">
    <citation type="submission" date="2022-06" db="EMBL/GenBank/DDBJ databases">
        <title>Sequencing the genomes of 1000 actinobacteria strains.</title>
        <authorList>
            <person name="Klenk H.-P."/>
        </authorList>
    </citation>
    <scope>NUCLEOTIDE SEQUENCE</scope>
    <source>
        <strain evidence="2">DSM 46694</strain>
    </source>
</reference>
<keyword evidence="2" id="KW-0489">Methyltransferase</keyword>
<dbReference type="InterPro" id="IPR013217">
    <property type="entry name" value="Methyltransf_12"/>
</dbReference>
<keyword evidence="3" id="KW-1185">Reference proteome</keyword>
<dbReference type="InterPro" id="IPR029063">
    <property type="entry name" value="SAM-dependent_MTases_sf"/>
</dbReference>
<evidence type="ECO:0000313" key="3">
    <source>
        <dbReference type="Proteomes" id="UP001139648"/>
    </source>
</evidence>
<dbReference type="Gene3D" id="3.40.50.150">
    <property type="entry name" value="Vaccinia Virus protein VP39"/>
    <property type="match status" value="1"/>
</dbReference>
<dbReference type="RefSeq" id="WP_253758615.1">
    <property type="nucleotide sequence ID" value="NZ_BAABKA010000005.1"/>
</dbReference>
<gene>
    <name evidence="2" type="ORF">HD597_012399</name>
</gene>
<keyword evidence="2" id="KW-0808">Transferase</keyword>
<feature type="domain" description="Methyltransferase type 12" evidence="1">
    <location>
        <begin position="44"/>
        <end position="142"/>
    </location>
</feature>
<evidence type="ECO:0000259" key="1">
    <source>
        <dbReference type="Pfam" id="PF08242"/>
    </source>
</evidence>
<dbReference type="Proteomes" id="UP001139648">
    <property type="component" value="Unassembled WGS sequence"/>
</dbReference>
<dbReference type="SUPFAM" id="SSF53335">
    <property type="entry name" value="S-adenosyl-L-methionine-dependent methyltransferases"/>
    <property type="match status" value="1"/>
</dbReference>
<dbReference type="GO" id="GO:0008168">
    <property type="term" value="F:methyltransferase activity"/>
    <property type="evidence" value="ECO:0007669"/>
    <property type="project" value="UniProtKB-KW"/>
</dbReference>
<evidence type="ECO:0000313" key="2">
    <source>
        <dbReference type="EMBL" id="MCP2365379.1"/>
    </source>
</evidence>
<dbReference type="CDD" id="cd02440">
    <property type="entry name" value="AdoMet_MTases"/>
    <property type="match status" value="1"/>
</dbReference>
<organism evidence="2 3">
    <name type="scientific">Nonomuraea thailandensis</name>
    <dbReference type="NCBI Taxonomy" id="1188745"/>
    <lineage>
        <taxon>Bacteria</taxon>
        <taxon>Bacillati</taxon>
        <taxon>Actinomycetota</taxon>
        <taxon>Actinomycetes</taxon>
        <taxon>Streptosporangiales</taxon>
        <taxon>Streptosporangiaceae</taxon>
        <taxon>Nonomuraea</taxon>
    </lineage>
</organism>
<protein>
    <submittedName>
        <fullName evidence="2">SAM-dependent methyltransferase</fullName>
    </submittedName>
</protein>
<sequence>MERTSMADEYERSAEFVDLMLAAPWRGLGPPLAEALRGVTGPIVDVGAGGGHGTRVIAEAVAGAEIVAVEPSTALRSVLLARVGESAELRERVTVLPEHLLSAALPPRPGAVVLMNVIGHFDPADRQAAWAMLADRLAPGGRAVLNLQPPAEPAAVPETRFADVRIGRRRYEGWGRAEPAGPDRIVWHMTYRTYQDDRLADELKTHYDWWVLDERRLKEEVGRHGLVQHRTGPDELGMHVIDRGDA</sequence>
<proteinExistence type="predicted"/>
<accession>A0A9X2KA98</accession>
<comment type="caution">
    <text evidence="2">The sequence shown here is derived from an EMBL/GenBank/DDBJ whole genome shotgun (WGS) entry which is preliminary data.</text>
</comment>